<evidence type="ECO:0000313" key="2">
    <source>
        <dbReference type="EMBL" id="PXX79235.1"/>
    </source>
</evidence>
<dbReference type="GO" id="GO:0003824">
    <property type="term" value="F:catalytic activity"/>
    <property type="evidence" value="ECO:0007669"/>
    <property type="project" value="InterPro"/>
</dbReference>
<dbReference type="InterPro" id="IPR052058">
    <property type="entry name" value="Alcohol_O-acetyltransferase"/>
</dbReference>
<dbReference type="Pfam" id="PF00668">
    <property type="entry name" value="Condensation"/>
    <property type="match status" value="1"/>
</dbReference>
<dbReference type="InterPro" id="IPR001242">
    <property type="entry name" value="Condensation_dom"/>
</dbReference>
<dbReference type="SUPFAM" id="SSF52777">
    <property type="entry name" value="CoA-dependent acyltransferases"/>
    <property type="match status" value="2"/>
</dbReference>
<dbReference type="Gene3D" id="3.30.559.30">
    <property type="entry name" value="Nonribosomal peptide synthetase, condensation domain"/>
    <property type="match status" value="1"/>
</dbReference>
<evidence type="ECO:0000259" key="1">
    <source>
        <dbReference type="Pfam" id="PF00668"/>
    </source>
</evidence>
<proteinExistence type="predicted"/>
<gene>
    <name evidence="2" type="ORF">DFR34_108131</name>
</gene>
<dbReference type="PANTHER" id="PTHR28037">
    <property type="entry name" value="ALCOHOL O-ACETYLTRANSFERASE 1-RELATED"/>
    <property type="match status" value="1"/>
</dbReference>
<reference evidence="2 3" key="1">
    <citation type="submission" date="2018-05" db="EMBL/GenBank/DDBJ databases">
        <title>Genomic Encyclopedia of Type Strains, Phase IV (KMG-IV): sequencing the most valuable type-strain genomes for metagenomic binning, comparative biology and taxonomic classification.</title>
        <authorList>
            <person name="Goeker M."/>
        </authorList>
    </citation>
    <scope>NUCLEOTIDE SEQUENCE [LARGE SCALE GENOMIC DNA]</scope>
    <source>
        <strain evidence="2 3">DSM 29661</strain>
    </source>
</reference>
<name>A0A318KU59_9NEIS</name>
<comment type="caution">
    <text evidence="2">The sequence shown here is derived from an EMBL/GenBank/DDBJ whole genome shotgun (WGS) entry which is preliminary data.</text>
</comment>
<accession>A0A318KU59</accession>
<dbReference type="Proteomes" id="UP000247555">
    <property type="component" value="Unassembled WGS sequence"/>
</dbReference>
<protein>
    <submittedName>
        <fullName evidence="2">Condensation domain-containing protein</fullName>
    </submittedName>
</protein>
<dbReference type="EMBL" id="QJKI01000008">
    <property type="protein sequence ID" value="PXX79235.1"/>
    <property type="molecule type" value="Genomic_DNA"/>
</dbReference>
<sequence length="436" mass="48567">MKVNKLIHRQLGYMEARMHLMQSMFHGSTQGALAVRLEGELNIQHLHQALQRAVYDFPIMRTVIAECDGQPCFVDGASGALPVTVVAREQDDDWRKVLARLNDQPLDAARQLWRLVVLTPTQVTPGQPPCHDLLLCLHHALMDGTAADTFLHRVLTYCTHPACPPQDARPRSVPPAAETVLPTKMQMTWSEFVGWQREQQAQLPVLPPLPHLATMPLQARRTALATMHVDAGQLARLMDWAARQDVTLNSVLSAALLLAVDAHTPGREQWALYTTFSLRRLCAAQIDEHDVGCCMTVLPTVHRVSGQEVGSLAREHQHALARAVMRQTRVPVSVDVAQLREALMPLRHLTHFVSDLGLTFGESRLQSAYGDLRIRHFYPSVNRSLGNLALAVHGVRLNESLFLTFNHTVPLQSADWVDRVMSRFMDIVSSCPATGG</sequence>
<dbReference type="Gene3D" id="3.30.559.10">
    <property type="entry name" value="Chloramphenicol acetyltransferase-like domain"/>
    <property type="match status" value="1"/>
</dbReference>
<feature type="domain" description="Condensation" evidence="1">
    <location>
        <begin position="32"/>
        <end position="428"/>
    </location>
</feature>
<dbReference type="RefSeq" id="WP_110390680.1">
    <property type="nucleotide sequence ID" value="NZ_QJKI01000008.1"/>
</dbReference>
<dbReference type="AlphaFoldDB" id="A0A318KU59"/>
<evidence type="ECO:0000313" key="3">
    <source>
        <dbReference type="Proteomes" id="UP000247555"/>
    </source>
</evidence>
<dbReference type="PANTHER" id="PTHR28037:SF1">
    <property type="entry name" value="ALCOHOL O-ACETYLTRANSFERASE 1-RELATED"/>
    <property type="match status" value="1"/>
</dbReference>
<keyword evidence="3" id="KW-1185">Reference proteome</keyword>
<dbReference type="InterPro" id="IPR023213">
    <property type="entry name" value="CAT-like_dom_sf"/>
</dbReference>
<organism evidence="2 3">
    <name type="scientific">Rivihabitans pingtungensis</name>
    <dbReference type="NCBI Taxonomy" id="1054498"/>
    <lineage>
        <taxon>Bacteria</taxon>
        <taxon>Pseudomonadati</taxon>
        <taxon>Pseudomonadota</taxon>
        <taxon>Betaproteobacteria</taxon>
        <taxon>Neisseriales</taxon>
        <taxon>Aquaspirillaceae</taxon>
        <taxon>Rivihabitans</taxon>
    </lineage>
</organism>